<sequence length="897" mass="99057">MSVLATAVAVASGLTFSMAAQAQLEEVIVVAQKRAENLQDVPIAVTAFDSTQLEAKQITNVADVRYTAPNVTFTKDNFTGSNFKIRGIGSDLITAGGDLGVGIHVNEVPLQQPRIFQTEYYDLEQLVILRGPQGTLYGRNSTGGAVNMITNRANPDEFEANLEGQFGNYDHIRLKGMVNIPFGDNFAVRLAGIGLQRDGYTENIYTGNDIDDRDQYSLRASAQWFMTEDTTINFMVSYMDEDSSRTRSQKQLCHNDPSGLLGCLPDKLAFETVNQTAQVTSTLAAALGPLGPVPGFSNEARFNPRDMRKVNAQTDPSYKMDETLAMIRLEHDFDEHSLTLMGSYHTTDLVSNQDFNMAASDTEFFPSPLLEFIAPVTHATYFADNTLPISSTSGNNTGSVGGNIARFTNTMEVYDESANSADEYSLEANFASEYDGRFNFMVGAFYLNYELEDDYIVLGTGLDYFALVFPAVPIALGGAIGADGLGWVSPAFHNTTEKYELDSQAVFGEAYYDLNDTLKLTVGLRYTDDEKTIRDAALFLASDANGIPVLQPFGADLPYGDQAVSREDTQSWQETTGRVVLEWMPEFNWSDQTMFYASYSRGYKGGGFNAPFDEQEFPNISKTFEPEYVDAFEVGTKNQLFDDTLQANVTGFYYDYEGYQVSKLVDRTAFTENTDAEIYGLEAEFIFAPTANWLFNANLAYLKTEIKDFASSDPRDPTQGRSDVTLLKDSFSASNCVVLHNGAPAPDMPGFNSCSAPVLSDGSPLPEPYTLDGGVAVDLSGNALSNSPEYTISAGGQYTWPLNSVDVTLRVDYYWQDEMYGRIYNRPIDKIDSFQIWNAQLSIDSQDDTWYARAYVKNIGDEDDTVGMYASDASAGLFTNVFLVEPRLYGVTLGYNF</sequence>
<dbReference type="Gene3D" id="2.40.170.20">
    <property type="entry name" value="TonB-dependent receptor, beta-barrel domain"/>
    <property type="match status" value="3"/>
</dbReference>
<evidence type="ECO:0000256" key="10">
    <source>
        <dbReference type="ARBA" id="ARBA00023237"/>
    </source>
</evidence>
<feature type="chain" id="PRO_5022670568" evidence="13">
    <location>
        <begin position="23"/>
        <end position="897"/>
    </location>
</feature>
<keyword evidence="4" id="KW-0410">Iron transport</keyword>
<keyword evidence="13" id="KW-0732">Signal</keyword>
<dbReference type="InterPro" id="IPR039426">
    <property type="entry name" value="TonB-dep_rcpt-like"/>
</dbReference>
<dbReference type="RefSeq" id="WP_149610794.1">
    <property type="nucleotide sequence ID" value="NZ_VTUX01000003.1"/>
</dbReference>
<evidence type="ECO:0000313" key="17">
    <source>
        <dbReference type="Proteomes" id="UP000323708"/>
    </source>
</evidence>
<evidence type="ECO:0000256" key="8">
    <source>
        <dbReference type="ARBA" id="ARBA00023077"/>
    </source>
</evidence>
<dbReference type="PROSITE" id="PS52016">
    <property type="entry name" value="TONB_DEPENDENT_REC_3"/>
    <property type="match status" value="1"/>
</dbReference>
<evidence type="ECO:0000256" key="12">
    <source>
        <dbReference type="RuleBase" id="RU003357"/>
    </source>
</evidence>
<feature type="domain" description="TonB-dependent receptor plug" evidence="15">
    <location>
        <begin position="38"/>
        <end position="145"/>
    </location>
</feature>
<keyword evidence="9 11" id="KW-0472">Membrane</keyword>
<evidence type="ECO:0000256" key="13">
    <source>
        <dbReference type="SAM" id="SignalP"/>
    </source>
</evidence>
<evidence type="ECO:0000256" key="1">
    <source>
        <dbReference type="ARBA" id="ARBA00004571"/>
    </source>
</evidence>
<dbReference type="Pfam" id="PF07715">
    <property type="entry name" value="Plug"/>
    <property type="match status" value="1"/>
</dbReference>
<comment type="caution">
    <text evidence="16">The sequence shown here is derived from an EMBL/GenBank/DDBJ whole genome shotgun (WGS) entry which is preliminary data.</text>
</comment>
<keyword evidence="8 12" id="KW-0798">TonB box</keyword>
<evidence type="ECO:0000256" key="9">
    <source>
        <dbReference type="ARBA" id="ARBA00023136"/>
    </source>
</evidence>
<evidence type="ECO:0000256" key="6">
    <source>
        <dbReference type="ARBA" id="ARBA00023004"/>
    </source>
</evidence>
<dbReference type="InterPro" id="IPR000531">
    <property type="entry name" value="Beta-barrel_TonB"/>
</dbReference>
<name>A0A5B0X2G3_9GAMM</name>
<accession>A0A5B0X2G3</accession>
<feature type="signal peptide" evidence="13">
    <location>
        <begin position="1"/>
        <end position="22"/>
    </location>
</feature>
<dbReference type="InterPro" id="IPR036942">
    <property type="entry name" value="Beta-barrel_TonB_sf"/>
</dbReference>
<evidence type="ECO:0000256" key="5">
    <source>
        <dbReference type="ARBA" id="ARBA00022692"/>
    </source>
</evidence>
<dbReference type="AlphaFoldDB" id="A0A5B0X2G3"/>
<keyword evidence="2 11" id="KW-0813">Transport</keyword>
<keyword evidence="5 11" id="KW-0812">Transmembrane</keyword>
<keyword evidence="7" id="KW-0406">Ion transport</keyword>
<protein>
    <submittedName>
        <fullName evidence="16">TonB-dependent receptor</fullName>
    </submittedName>
</protein>
<dbReference type="PANTHER" id="PTHR32552:SF81">
    <property type="entry name" value="TONB-DEPENDENT OUTER MEMBRANE RECEPTOR"/>
    <property type="match status" value="1"/>
</dbReference>
<dbReference type="InterPro" id="IPR012910">
    <property type="entry name" value="Plug_dom"/>
</dbReference>
<evidence type="ECO:0000256" key="2">
    <source>
        <dbReference type="ARBA" id="ARBA00022448"/>
    </source>
</evidence>
<keyword evidence="17" id="KW-1185">Reference proteome</keyword>
<evidence type="ECO:0000259" key="14">
    <source>
        <dbReference type="Pfam" id="PF00593"/>
    </source>
</evidence>
<keyword evidence="6" id="KW-0408">Iron</keyword>
<comment type="similarity">
    <text evidence="11 12">Belongs to the TonB-dependent receptor family.</text>
</comment>
<proteinExistence type="inferred from homology"/>
<evidence type="ECO:0000256" key="4">
    <source>
        <dbReference type="ARBA" id="ARBA00022496"/>
    </source>
</evidence>
<dbReference type="PANTHER" id="PTHR32552">
    <property type="entry name" value="FERRICHROME IRON RECEPTOR-RELATED"/>
    <property type="match status" value="1"/>
</dbReference>
<dbReference type="Proteomes" id="UP000323708">
    <property type="component" value="Unassembled WGS sequence"/>
</dbReference>
<evidence type="ECO:0000313" key="16">
    <source>
        <dbReference type="EMBL" id="KAA1192501.1"/>
    </source>
</evidence>
<keyword evidence="16" id="KW-0675">Receptor</keyword>
<evidence type="ECO:0000259" key="15">
    <source>
        <dbReference type="Pfam" id="PF07715"/>
    </source>
</evidence>
<evidence type="ECO:0000256" key="7">
    <source>
        <dbReference type="ARBA" id="ARBA00023065"/>
    </source>
</evidence>
<reference evidence="16 17" key="1">
    <citation type="submission" date="2019-09" db="EMBL/GenBank/DDBJ databases">
        <authorList>
            <person name="Chen X.-Y."/>
        </authorList>
    </citation>
    <scope>NUCLEOTIDE SEQUENCE [LARGE SCALE GENOMIC DNA]</scope>
    <source>
        <strain evidence="16 17">NY5</strain>
    </source>
</reference>
<evidence type="ECO:0000256" key="11">
    <source>
        <dbReference type="PROSITE-ProRule" id="PRU01360"/>
    </source>
</evidence>
<keyword evidence="10 11" id="KW-0998">Cell outer membrane</keyword>
<evidence type="ECO:0000256" key="3">
    <source>
        <dbReference type="ARBA" id="ARBA00022452"/>
    </source>
</evidence>
<comment type="subcellular location">
    <subcellularLocation>
        <location evidence="1 11">Cell outer membrane</location>
        <topology evidence="1 11">Multi-pass membrane protein</topology>
    </subcellularLocation>
</comment>
<gene>
    <name evidence="16" type="ORF">F0M18_07465</name>
</gene>
<dbReference type="SUPFAM" id="SSF56935">
    <property type="entry name" value="Porins"/>
    <property type="match status" value="1"/>
</dbReference>
<feature type="domain" description="TonB-dependent receptor-like beta-barrel" evidence="14">
    <location>
        <begin position="306"/>
        <end position="859"/>
    </location>
</feature>
<organism evidence="16 17">
    <name type="scientific">Pseudohalioglobus sediminis</name>
    <dbReference type="NCBI Taxonomy" id="2606449"/>
    <lineage>
        <taxon>Bacteria</taxon>
        <taxon>Pseudomonadati</taxon>
        <taxon>Pseudomonadota</taxon>
        <taxon>Gammaproteobacteria</taxon>
        <taxon>Cellvibrionales</taxon>
        <taxon>Halieaceae</taxon>
        <taxon>Pseudohalioglobus</taxon>
    </lineage>
</organism>
<dbReference type="Pfam" id="PF00593">
    <property type="entry name" value="TonB_dep_Rec_b-barrel"/>
    <property type="match status" value="1"/>
</dbReference>
<dbReference type="EMBL" id="VTUX01000003">
    <property type="protein sequence ID" value="KAA1192501.1"/>
    <property type="molecule type" value="Genomic_DNA"/>
</dbReference>
<dbReference type="GO" id="GO:0006826">
    <property type="term" value="P:iron ion transport"/>
    <property type="evidence" value="ECO:0007669"/>
    <property type="project" value="UniProtKB-KW"/>
</dbReference>
<keyword evidence="3 11" id="KW-1134">Transmembrane beta strand</keyword>
<dbReference type="GO" id="GO:0009279">
    <property type="term" value="C:cell outer membrane"/>
    <property type="evidence" value="ECO:0007669"/>
    <property type="project" value="UniProtKB-SubCell"/>
</dbReference>